<comment type="caution">
    <text evidence="2">The sequence shown here is derived from an EMBL/GenBank/DDBJ whole genome shotgun (WGS) entry which is preliminary data.</text>
</comment>
<feature type="region of interest" description="Disordered" evidence="1">
    <location>
        <begin position="1"/>
        <end position="27"/>
    </location>
</feature>
<proteinExistence type="predicted"/>
<protein>
    <submittedName>
        <fullName evidence="2">Uncharacterized protein</fullName>
    </submittedName>
</protein>
<reference evidence="3" key="1">
    <citation type="submission" date="2023-07" db="EMBL/GenBank/DDBJ databases">
        <title>30 novel species of actinomycetes from the DSMZ collection.</title>
        <authorList>
            <person name="Nouioui I."/>
        </authorList>
    </citation>
    <scope>NUCLEOTIDE SEQUENCE [LARGE SCALE GENOMIC DNA]</scope>
    <source>
        <strain evidence="3">DSM 41699</strain>
    </source>
</reference>
<organism evidence="2 3">
    <name type="scientific">Streptomyces gibsoniae</name>
    <dbReference type="NCBI Taxonomy" id="3075529"/>
    <lineage>
        <taxon>Bacteria</taxon>
        <taxon>Bacillati</taxon>
        <taxon>Actinomycetota</taxon>
        <taxon>Actinomycetes</taxon>
        <taxon>Kitasatosporales</taxon>
        <taxon>Streptomycetaceae</taxon>
        <taxon>Streptomyces</taxon>
    </lineage>
</organism>
<dbReference type="Proteomes" id="UP001183809">
    <property type="component" value="Unassembled WGS sequence"/>
</dbReference>
<evidence type="ECO:0000313" key="2">
    <source>
        <dbReference type="EMBL" id="MDT0466621.1"/>
    </source>
</evidence>
<accession>A0ABU2U0N4</accession>
<gene>
    <name evidence="2" type="ORF">RM764_27070</name>
</gene>
<evidence type="ECO:0000256" key="1">
    <source>
        <dbReference type="SAM" id="MobiDB-lite"/>
    </source>
</evidence>
<name>A0ABU2U0N4_9ACTN</name>
<evidence type="ECO:0000313" key="3">
    <source>
        <dbReference type="Proteomes" id="UP001183809"/>
    </source>
</evidence>
<dbReference type="EMBL" id="JAVREY010000040">
    <property type="protein sequence ID" value="MDT0466621.1"/>
    <property type="molecule type" value="Genomic_DNA"/>
</dbReference>
<sequence>MASWTVQLPPVDGEAVTGSEALGTDVTSGESADVADAGLVAGAGVAACADAALPSSTGVHSTPTAPNIRLLYNVVFSK</sequence>
<keyword evidence="3" id="KW-1185">Reference proteome</keyword>
<dbReference type="RefSeq" id="WP_311698080.1">
    <property type="nucleotide sequence ID" value="NZ_JAVREY010000040.1"/>
</dbReference>